<reference evidence="4" key="1">
    <citation type="submission" date="2016-06" db="EMBL/GenBank/DDBJ databases">
        <title>Parallel loss of symbiosis genes in relatives of nitrogen-fixing non-legume Parasponia.</title>
        <authorList>
            <person name="Van Velzen R."/>
            <person name="Holmer R."/>
            <person name="Bu F."/>
            <person name="Rutten L."/>
            <person name="Van Zeijl A."/>
            <person name="Liu W."/>
            <person name="Santuari L."/>
            <person name="Cao Q."/>
            <person name="Sharma T."/>
            <person name="Shen D."/>
            <person name="Roswanjaya Y."/>
            <person name="Wardhani T."/>
            <person name="Kalhor M.S."/>
            <person name="Jansen J."/>
            <person name="Van den Hoogen J."/>
            <person name="Gungor B."/>
            <person name="Hartog M."/>
            <person name="Hontelez J."/>
            <person name="Verver J."/>
            <person name="Yang W.-C."/>
            <person name="Schijlen E."/>
            <person name="Repin R."/>
            <person name="Schilthuizen M."/>
            <person name="Schranz E."/>
            <person name="Heidstra R."/>
            <person name="Miyata K."/>
            <person name="Fedorova E."/>
            <person name="Kohlen W."/>
            <person name="Bisseling T."/>
            <person name="Smit S."/>
            <person name="Geurts R."/>
        </authorList>
    </citation>
    <scope>NUCLEOTIDE SEQUENCE [LARGE SCALE GENOMIC DNA]</scope>
    <source>
        <strain evidence="4">cv. WU1-14</strain>
    </source>
</reference>
<keyword evidence="4" id="KW-1185">Reference proteome</keyword>
<dbReference type="AlphaFoldDB" id="A0A2P5B4U8"/>
<evidence type="ECO:0000313" key="3">
    <source>
        <dbReference type="EMBL" id="PON43820.1"/>
    </source>
</evidence>
<proteinExistence type="predicted"/>
<keyword evidence="2" id="KW-0472">Membrane</keyword>
<keyword evidence="2" id="KW-0812">Transmembrane</keyword>
<keyword evidence="2" id="KW-1133">Transmembrane helix</keyword>
<gene>
    <name evidence="3" type="ORF">PanWU01x14_271190</name>
</gene>
<feature type="region of interest" description="Disordered" evidence="1">
    <location>
        <begin position="1"/>
        <end position="68"/>
    </location>
</feature>
<dbReference type="STRING" id="3476.A0A2P5B4U8"/>
<evidence type="ECO:0000313" key="4">
    <source>
        <dbReference type="Proteomes" id="UP000237105"/>
    </source>
</evidence>
<comment type="caution">
    <text evidence="3">The sequence shown here is derived from an EMBL/GenBank/DDBJ whole genome shotgun (WGS) entry which is preliminary data.</text>
</comment>
<name>A0A2P5B4U8_PARAD</name>
<protein>
    <submittedName>
        <fullName evidence="3">Ribosome maturation factor</fullName>
    </submittedName>
</protein>
<dbReference type="EMBL" id="JXTB01000363">
    <property type="protein sequence ID" value="PON43820.1"/>
    <property type="molecule type" value="Genomic_DNA"/>
</dbReference>
<feature type="transmembrane region" description="Helical" evidence="2">
    <location>
        <begin position="77"/>
        <end position="95"/>
    </location>
</feature>
<sequence length="166" mass="18725">MQRQSLGSPVSKLHGHGGPKEDSIIAELDDNPKRKDVFASSTSSSTSSVVADYDEDKHKATKPHRLSSPTPIRPDKFIHLIPLLTLLCFLILFLFSHTPSQSDMAHFKGFKWPPKLLESAENEIGDIGRFTEVKKGDILAIRSLRNLKEIRKLAPKSRYNRKFADF</sequence>
<organism evidence="3 4">
    <name type="scientific">Parasponia andersonii</name>
    <name type="common">Sponia andersonii</name>
    <dbReference type="NCBI Taxonomy" id="3476"/>
    <lineage>
        <taxon>Eukaryota</taxon>
        <taxon>Viridiplantae</taxon>
        <taxon>Streptophyta</taxon>
        <taxon>Embryophyta</taxon>
        <taxon>Tracheophyta</taxon>
        <taxon>Spermatophyta</taxon>
        <taxon>Magnoliopsida</taxon>
        <taxon>eudicotyledons</taxon>
        <taxon>Gunneridae</taxon>
        <taxon>Pentapetalae</taxon>
        <taxon>rosids</taxon>
        <taxon>fabids</taxon>
        <taxon>Rosales</taxon>
        <taxon>Cannabaceae</taxon>
        <taxon>Parasponia</taxon>
    </lineage>
</organism>
<accession>A0A2P5B4U8</accession>
<evidence type="ECO:0000256" key="2">
    <source>
        <dbReference type="SAM" id="Phobius"/>
    </source>
</evidence>
<dbReference type="Proteomes" id="UP000237105">
    <property type="component" value="Unassembled WGS sequence"/>
</dbReference>
<dbReference type="PANTHER" id="PTHR35297">
    <property type="entry name" value="PROTEIN, PUTATIVE-RELATED"/>
    <property type="match status" value="1"/>
</dbReference>
<dbReference type="OrthoDB" id="783427at2759"/>
<dbReference type="PANTHER" id="PTHR35297:SF2">
    <property type="entry name" value="PROTEIN, PUTATIVE-RELATED"/>
    <property type="match status" value="1"/>
</dbReference>
<evidence type="ECO:0000256" key="1">
    <source>
        <dbReference type="SAM" id="MobiDB-lite"/>
    </source>
</evidence>